<proteinExistence type="predicted"/>
<organism evidence="2 3">
    <name type="scientific">Tanacetum coccineum</name>
    <dbReference type="NCBI Taxonomy" id="301880"/>
    <lineage>
        <taxon>Eukaryota</taxon>
        <taxon>Viridiplantae</taxon>
        <taxon>Streptophyta</taxon>
        <taxon>Embryophyta</taxon>
        <taxon>Tracheophyta</taxon>
        <taxon>Spermatophyta</taxon>
        <taxon>Magnoliopsida</taxon>
        <taxon>eudicotyledons</taxon>
        <taxon>Gunneridae</taxon>
        <taxon>Pentapetalae</taxon>
        <taxon>asterids</taxon>
        <taxon>campanulids</taxon>
        <taxon>Asterales</taxon>
        <taxon>Asteraceae</taxon>
        <taxon>Asteroideae</taxon>
        <taxon>Anthemideae</taxon>
        <taxon>Anthemidinae</taxon>
        <taxon>Tanacetum</taxon>
    </lineage>
</organism>
<protein>
    <submittedName>
        <fullName evidence="2">Uncharacterized protein</fullName>
    </submittedName>
</protein>
<reference evidence="2" key="1">
    <citation type="journal article" date="2022" name="Int. J. Mol. Sci.">
        <title>Draft Genome of Tanacetum Coccineum: Genomic Comparison of Closely Related Tanacetum-Family Plants.</title>
        <authorList>
            <person name="Yamashiro T."/>
            <person name="Shiraishi A."/>
            <person name="Nakayama K."/>
            <person name="Satake H."/>
        </authorList>
    </citation>
    <scope>NUCLEOTIDE SEQUENCE</scope>
</reference>
<sequence>MGAPVQPKIRLFLWKAVRVYAGQANSPNGPHKAQANHSSPNSSMFSVETIEHVLFENSLASPSLVLAPLCAFQPKLQFSLASLGGCVPMVVRMNVNCDAALSRILCSFVIIVRDSSRLPSVLSLVIVATPYLLFIAEIIRGAFSACSLAY</sequence>
<keyword evidence="1" id="KW-0472">Membrane</keyword>
<keyword evidence="3" id="KW-1185">Reference proteome</keyword>
<dbReference type="Proteomes" id="UP001151760">
    <property type="component" value="Unassembled WGS sequence"/>
</dbReference>
<feature type="transmembrane region" description="Helical" evidence="1">
    <location>
        <begin position="121"/>
        <end position="143"/>
    </location>
</feature>
<gene>
    <name evidence="2" type="ORF">Tco_0992008</name>
</gene>
<keyword evidence="1" id="KW-0812">Transmembrane</keyword>
<reference evidence="2" key="2">
    <citation type="submission" date="2022-01" db="EMBL/GenBank/DDBJ databases">
        <authorList>
            <person name="Yamashiro T."/>
            <person name="Shiraishi A."/>
            <person name="Satake H."/>
            <person name="Nakayama K."/>
        </authorList>
    </citation>
    <scope>NUCLEOTIDE SEQUENCE</scope>
</reference>
<evidence type="ECO:0000256" key="1">
    <source>
        <dbReference type="SAM" id="Phobius"/>
    </source>
</evidence>
<name>A0ABQ5F1A4_9ASTR</name>
<evidence type="ECO:0000313" key="2">
    <source>
        <dbReference type="EMBL" id="GJT56954.1"/>
    </source>
</evidence>
<keyword evidence="1" id="KW-1133">Transmembrane helix</keyword>
<dbReference type="EMBL" id="BQNB010016891">
    <property type="protein sequence ID" value="GJT56954.1"/>
    <property type="molecule type" value="Genomic_DNA"/>
</dbReference>
<comment type="caution">
    <text evidence="2">The sequence shown here is derived from an EMBL/GenBank/DDBJ whole genome shotgun (WGS) entry which is preliminary data.</text>
</comment>
<evidence type="ECO:0000313" key="3">
    <source>
        <dbReference type="Proteomes" id="UP001151760"/>
    </source>
</evidence>
<accession>A0ABQ5F1A4</accession>